<dbReference type="InterPro" id="IPR000182">
    <property type="entry name" value="GNAT_dom"/>
</dbReference>
<dbReference type="Proteomes" id="UP000245699">
    <property type="component" value="Unassembled WGS sequence"/>
</dbReference>
<dbReference type="OrthoDB" id="10264707at2759"/>
<keyword evidence="4" id="KW-1185">Reference proteome</keyword>
<dbReference type="EMBL" id="MBFT01000260">
    <property type="protein sequence ID" value="PVU94315.1"/>
    <property type="molecule type" value="Genomic_DNA"/>
</dbReference>
<dbReference type="PANTHER" id="PTHR43138">
    <property type="entry name" value="ACETYLTRANSFERASE, GNAT FAMILY"/>
    <property type="match status" value="1"/>
</dbReference>
<dbReference type="Pfam" id="PF00583">
    <property type="entry name" value="Acetyltransf_1"/>
    <property type="match status" value="1"/>
</dbReference>
<dbReference type="GO" id="GO:0016747">
    <property type="term" value="F:acyltransferase activity, transferring groups other than amino-acyl groups"/>
    <property type="evidence" value="ECO:0007669"/>
    <property type="project" value="InterPro"/>
</dbReference>
<evidence type="ECO:0000259" key="1">
    <source>
        <dbReference type="PROSITE" id="PS51186"/>
    </source>
</evidence>
<dbReference type="PANTHER" id="PTHR43138:SF1">
    <property type="entry name" value="N-ACETYLTRANSFERASE ACA1"/>
    <property type="match status" value="1"/>
</dbReference>
<reference evidence="3 4" key="1">
    <citation type="journal article" date="2018" name="MBio">
        <title>Comparative Genomics Reveals the Core Gene Toolbox for the Fungus-Insect Symbiosis.</title>
        <authorList>
            <person name="Wang Y."/>
            <person name="Stata M."/>
            <person name="Wang W."/>
            <person name="Stajich J.E."/>
            <person name="White M.M."/>
            <person name="Moncalvo J.M."/>
        </authorList>
    </citation>
    <scope>NUCLEOTIDE SEQUENCE [LARGE SCALE GENOMIC DNA]</scope>
    <source>
        <strain evidence="3 4">AUS-77-4</strain>
    </source>
</reference>
<dbReference type="Gene3D" id="3.40.630.30">
    <property type="match status" value="1"/>
</dbReference>
<dbReference type="EMBL" id="MBFT01000596">
    <property type="protein sequence ID" value="PVU88782.1"/>
    <property type="molecule type" value="Genomic_DNA"/>
</dbReference>
<dbReference type="PROSITE" id="PS51186">
    <property type="entry name" value="GNAT"/>
    <property type="match status" value="1"/>
</dbReference>
<sequence>MASPYGEINVSNPNTNTNLLQILPIQGKLKSGEKYQIFRVAFNNKNHYNEKDLKDAIKYSISLEGKPNLLSYLSSILDDVIEAGDTYPQEEKIGIDGFSGYFLSHAAFILIKGSKSELEPVLNDFDQKEFWTERVMGMFYIKPNFPGRSSHICNGGFITAPKSRSLGVGKEMGLAFIKLAPALGYKASLFNLVFESNTSSVRLWRSLGFIETGRIPKAGRLRNSDKLVDAINFYYDFTK</sequence>
<organism evidence="3 4">
    <name type="scientific">Furculomyces boomerangus</name>
    <dbReference type="NCBI Taxonomy" id="61424"/>
    <lineage>
        <taxon>Eukaryota</taxon>
        <taxon>Fungi</taxon>
        <taxon>Fungi incertae sedis</taxon>
        <taxon>Zoopagomycota</taxon>
        <taxon>Kickxellomycotina</taxon>
        <taxon>Harpellomycetes</taxon>
        <taxon>Harpellales</taxon>
        <taxon>Harpellaceae</taxon>
        <taxon>Furculomyces</taxon>
    </lineage>
</organism>
<dbReference type="GO" id="GO:0005634">
    <property type="term" value="C:nucleus"/>
    <property type="evidence" value="ECO:0007669"/>
    <property type="project" value="TreeGrafter"/>
</dbReference>
<gene>
    <name evidence="3" type="ORF">BB559_003027</name>
    <name evidence="2" type="ORF">BB559_005402</name>
</gene>
<dbReference type="STRING" id="61424.A0A2T9YPN0"/>
<name>A0A2T9YPN0_9FUNG</name>
<evidence type="ECO:0000313" key="3">
    <source>
        <dbReference type="EMBL" id="PVU94315.1"/>
    </source>
</evidence>
<evidence type="ECO:0000313" key="4">
    <source>
        <dbReference type="Proteomes" id="UP000245699"/>
    </source>
</evidence>
<dbReference type="AlphaFoldDB" id="A0A2T9YPN0"/>
<evidence type="ECO:0000313" key="2">
    <source>
        <dbReference type="EMBL" id="PVU88782.1"/>
    </source>
</evidence>
<accession>A0A2T9YPN0</accession>
<dbReference type="InterPro" id="IPR016181">
    <property type="entry name" value="Acyl_CoA_acyltransferase"/>
</dbReference>
<dbReference type="InterPro" id="IPR052742">
    <property type="entry name" value="Mito_N-acetyltransferase"/>
</dbReference>
<dbReference type="SUPFAM" id="SSF55729">
    <property type="entry name" value="Acyl-CoA N-acyltransferases (Nat)"/>
    <property type="match status" value="1"/>
</dbReference>
<protein>
    <recommendedName>
        <fullName evidence="1">N-acetyltransferase domain-containing protein</fullName>
    </recommendedName>
</protein>
<feature type="domain" description="N-acetyltransferase" evidence="1">
    <location>
        <begin position="133"/>
        <end position="234"/>
    </location>
</feature>
<proteinExistence type="predicted"/>
<comment type="caution">
    <text evidence="3">The sequence shown here is derived from an EMBL/GenBank/DDBJ whole genome shotgun (WGS) entry which is preliminary data.</text>
</comment>